<evidence type="ECO:0000313" key="1">
    <source>
        <dbReference type="EMBL" id="KAH7926660.1"/>
    </source>
</evidence>
<organism evidence="1 2">
    <name type="scientific">Leucogyrophana mollusca</name>
    <dbReference type="NCBI Taxonomy" id="85980"/>
    <lineage>
        <taxon>Eukaryota</taxon>
        <taxon>Fungi</taxon>
        <taxon>Dikarya</taxon>
        <taxon>Basidiomycota</taxon>
        <taxon>Agaricomycotina</taxon>
        <taxon>Agaricomycetes</taxon>
        <taxon>Agaricomycetidae</taxon>
        <taxon>Boletales</taxon>
        <taxon>Boletales incertae sedis</taxon>
        <taxon>Leucogyrophana</taxon>
    </lineage>
</organism>
<name>A0ACB8BNE1_9AGAM</name>
<dbReference type="EMBL" id="MU266379">
    <property type="protein sequence ID" value="KAH7926660.1"/>
    <property type="molecule type" value="Genomic_DNA"/>
</dbReference>
<keyword evidence="2" id="KW-1185">Reference proteome</keyword>
<evidence type="ECO:0000313" key="2">
    <source>
        <dbReference type="Proteomes" id="UP000790709"/>
    </source>
</evidence>
<accession>A0ACB8BNE1</accession>
<sequence>MASTPILWEQAVRSHRVSSRTTLRQFHSMSRWQEQYFNANQETFNKVALNKTASDKVVLVDFYADWCNPCKMISPILEKLTSDAAVKTGSGRSLDLVTVNTDEEFDLAQKYKIRSLPTVVAFKDGKVADQFIGALNEVGIRKFLEKV</sequence>
<comment type="caution">
    <text evidence="1">The sequence shown here is derived from an EMBL/GenBank/DDBJ whole genome shotgun (WGS) entry which is preliminary data.</text>
</comment>
<proteinExistence type="predicted"/>
<protein>
    <submittedName>
        <fullName evidence="1">Thioredoxin-like protein</fullName>
    </submittedName>
</protein>
<gene>
    <name evidence="1" type="ORF">BV22DRAFT_1111575</name>
</gene>
<reference evidence="1" key="1">
    <citation type="journal article" date="2021" name="New Phytol.">
        <title>Evolutionary innovations through gain and loss of genes in the ectomycorrhizal Boletales.</title>
        <authorList>
            <person name="Wu G."/>
            <person name="Miyauchi S."/>
            <person name="Morin E."/>
            <person name="Kuo A."/>
            <person name="Drula E."/>
            <person name="Varga T."/>
            <person name="Kohler A."/>
            <person name="Feng B."/>
            <person name="Cao Y."/>
            <person name="Lipzen A."/>
            <person name="Daum C."/>
            <person name="Hundley H."/>
            <person name="Pangilinan J."/>
            <person name="Johnson J."/>
            <person name="Barry K."/>
            <person name="LaButti K."/>
            <person name="Ng V."/>
            <person name="Ahrendt S."/>
            <person name="Min B."/>
            <person name="Choi I.G."/>
            <person name="Park H."/>
            <person name="Plett J.M."/>
            <person name="Magnuson J."/>
            <person name="Spatafora J.W."/>
            <person name="Nagy L.G."/>
            <person name="Henrissat B."/>
            <person name="Grigoriev I.V."/>
            <person name="Yang Z.L."/>
            <person name="Xu J."/>
            <person name="Martin F.M."/>
        </authorList>
    </citation>
    <scope>NUCLEOTIDE SEQUENCE</scope>
    <source>
        <strain evidence="1">KUC20120723A-06</strain>
    </source>
</reference>
<dbReference type="Proteomes" id="UP000790709">
    <property type="component" value="Unassembled WGS sequence"/>
</dbReference>